<keyword evidence="3" id="KW-1185">Reference proteome</keyword>
<dbReference type="Proteomes" id="UP000019487">
    <property type="component" value="Unassembled WGS sequence"/>
</dbReference>
<sequence>MPSKNLRIQPLGNSITFGYLSSDGNGFRLALLDLLTAAGNTVQYVGSIQAGNMTNNQNEGHPGAVISDVAENAQLSLSEEPNLVLLMAGTNDMTRGINITTAPDRLGELIDEITSAVPNSTILVAQLSPSKIPSVYEVMVTFNSKIPDIVASKVAAGHKVFTVNMMDYVTLDDLKDDVHPTDYGYQQLAKAWFAGIQEVQRKGWINPLVSINVT</sequence>
<dbReference type="CDD" id="cd01833">
    <property type="entry name" value="XynB_like"/>
    <property type="match status" value="1"/>
</dbReference>
<dbReference type="InterPro" id="IPR051532">
    <property type="entry name" value="Ester_Hydrolysis_Enzymes"/>
</dbReference>
<dbReference type="AlphaFoldDB" id="W9CC40"/>
<dbReference type="EMBL" id="AYSA01000389">
    <property type="protein sequence ID" value="ESZ92399.1"/>
    <property type="molecule type" value="Genomic_DNA"/>
</dbReference>
<dbReference type="Gene3D" id="3.40.50.1110">
    <property type="entry name" value="SGNH hydrolase"/>
    <property type="match status" value="1"/>
</dbReference>
<dbReference type="InterPro" id="IPR013830">
    <property type="entry name" value="SGNH_hydro"/>
</dbReference>
<accession>W9CC40</accession>
<dbReference type="STRING" id="1432307.W9CC40"/>
<feature type="domain" description="SGNH hydrolase-type esterase" evidence="1">
    <location>
        <begin position="11"/>
        <end position="186"/>
    </location>
</feature>
<dbReference type="HOGENOM" id="CLU_044083_3_1_1"/>
<dbReference type="InterPro" id="IPR036514">
    <property type="entry name" value="SGNH_hydro_sf"/>
</dbReference>
<reference evidence="2 3" key="1">
    <citation type="journal article" date="2014" name="Genome Announc.">
        <title>Draft genome sequence of Sclerotinia borealis, a psychrophilic plant pathogenic fungus.</title>
        <authorList>
            <person name="Mardanov A.V."/>
            <person name="Beletsky A.V."/>
            <person name="Kadnikov V.V."/>
            <person name="Ignatov A.N."/>
            <person name="Ravin N.V."/>
        </authorList>
    </citation>
    <scope>NUCLEOTIDE SEQUENCE [LARGE SCALE GENOMIC DNA]</scope>
    <source>
        <strain evidence="3">F-4157</strain>
    </source>
</reference>
<proteinExistence type="predicted"/>
<evidence type="ECO:0000313" key="2">
    <source>
        <dbReference type="EMBL" id="ESZ92399.1"/>
    </source>
</evidence>
<dbReference type="Pfam" id="PF13472">
    <property type="entry name" value="Lipase_GDSL_2"/>
    <property type="match status" value="1"/>
</dbReference>
<evidence type="ECO:0000313" key="3">
    <source>
        <dbReference type="Proteomes" id="UP000019487"/>
    </source>
</evidence>
<dbReference type="GO" id="GO:0004622">
    <property type="term" value="F:phosphatidylcholine lysophospholipase activity"/>
    <property type="evidence" value="ECO:0007669"/>
    <property type="project" value="TreeGrafter"/>
</dbReference>
<gene>
    <name evidence="2" type="ORF">SBOR_7207</name>
</gene>
<protein>
    <submittedName>
        <fullName evidence="2">Carbohydrate esterase family 3 protein</fullName>
    </submittedName>
</protein>
<dbReference type="PANTHER" id="PTHR30383">
    <property type="entry name" value="THIOESTERASE 1/PROTEASE 1/LYSOPHOSPHOLIPASE L1"/>
    <property type="match status" value="1"/>
</dbReference>
<comment type="caution">
    <text evidence="2">The sequence shown here is derived from an EMBL/GenBank/DDBJ whole genome shotgun (WGS) entry which is preliminary data.</text>
</comment>
<name>W9CC40_SCLBF</name>
<dbReference type="OrthoDB" id="3915838at2759"/>
<organism evidence="2 3">
    <name type="scientific">Sclerotinia borealis (strain F-4128)</name>
    <dbReference type="NCBI Taxonomy" id="1432307"/>
    <lineage>
        <taxon>Eukaryota</taxon>
        <taxon>Fungi</taxon>
        <taxon>Dikarya</taxon>
        <taxon>Ascomycota</taxon>
        <taxon>Pezizomycotina</taxon>
        <taxon>Leotiomycetes</taxon>
        <taxon>Helotiales</taxon>
        <taxon>Sclerotiniaceae</taxon>
        <taxon>Sclerotinia</taxon>
    </lineage>
</organism>
<evidence type="ECO:0000259" key="1">
    <source>
        <dbReference type="Pfam" id="PF13472"/>
    </source>
</evidence>
<dbReference type="PANTHER" id="PTHR30383:SF5">
    <property type="entry name" value="SGNH HYDROLASE-TYPE ESTERASE DOMAIN-CONTAINING PROTEIN"/>
    <property type="match status" value="1"/>
</dbReference>
<dbReference type="SUPFAM" id="SSF52266">
    <property type="entry name" value="SGNH hydrolase"/>
    <property type="match status" value="1"/>
</dbReference>